<keyword evidence="1" id="KW-0812">Transmembrane</keyword>
<dbReference type="EMBL" id="PFUW01000009">
    <property type="protein sequence ID" value="PJB04342.1"/>
    <property type="molecule type" value="Genomic_DNA"/>
</dbReference>
<evidence type="ECO:0000313" key="2">
    <source>
        <dbReference type="EMBL" id="PJB04342.1"/>
    </source>
</evidence>
<organism evidence="2 3">
    <name type="scientific">Huberarchaeum crystalense</name>
    <dbReference type="NCBI Taxonomy" id="2014257"/>
    <lineage>
        <taxon>Archaea</taxon>
        <taxon>Candidatus Huberarchaeota</taxon>
        <taxon>Candidatus Huberarchaeia</taxon>
        <taxon>Candidatus Huberarchaeales</taxon>
        <taxon>Candidatus Huberarchaeaceae</taxon>
        <taxon>Candidatus Huberarchaeum</taxon>
    </lineage>
</organism>
<dbReference type="Proteomes" id="UP000228888">
    <property type="component" value="Unassembled WGS sequence"/>
</dbReference>
<feature type="transmembrane region" description="Helical" evidence="1">
    <location>
        <begin position="88"/>
        <end position="106"/>
    </location>
</feature>
<comment type="caution">
    <text evidence="2">The sequence shown here is derived from an EMBL/GenBank/DDBJ whole genome shotgun (WGS) entry which is preliminary data.</text>
</comment>
<reference evidence="3" key="1">
    <citation type="submission" date="2017-09" db="EMBL/GenBank/DDBJ databases">
        <title>Depth-based differentiation of microbial function through sediment-hosted aquifers and enrichment of novel symbionts in the deep terrestrial subsurface.</title>
        <authorList>
            <person name="Probst A.J."/>
            <person name="Ladd B."/>
            <person name="Jarett J.K."/>
            <person name="Geller-Mcgrath D.E."/>
            <person name="Sieber C.M.K."/>
            <person name="Emerson J.B."/>
            <person name="Anantharaman K."/>
            <person name="Thomas B.C."/>
            <person name="Malmstrom R."/>
            <person name="Stieglmeier M."/>
            <person name="Klingl A."/>
            <person name="Woyke T."/>
            <person name="Ryan C.M."/>
            <person name="Banfield J.F."/>
        </authorList>
    </citation>
    <scope>NUCLEOTIDE SEQUENCE [LARGE SCALE GENOMIC DNA]</scope>
</reference>
<protein>
    <submittedName>
        <fullName evidence="2">Uncharacterized protein</fullName>
    </submittedName>
</protein>
<name>A0A2H9QSQ6_HUBC1</name>
<sequence length="108" mass="11851">MVLPVFFILNGGRAISIAIGAGTALARFVAKNPKIIGSTLSIEAISSAIQSYITTEKEKIDIVNEIGKDNPQIRADLFKNVFSPDNNVISNIILYLVLLLIIYYLLKK</sequence>
<evidence type="ECO:0000256" key="1">
    <source>
        <dbReference type="SAM" id="Phobius"/>
    </source>
</evidence>
<evidence type="ECO:0000313" key="3">
    <source>
        <dbReference type="Proteomes" id="UP000228888"/>
    </source>
</evidence>
<accession>A0A2H9QSQ6</accession>
<keyword evidence="1" id="KW-0472">Membrane</keyword>
<dbReference type="AlphaFoldDB" id="A0A2H9QSQ6"/>
<gene>
    <name evidence="2" type="ORF">CO124_00400</name>
</gene>
<proteinExistence type="predicted"/>
<keyword evidence="1" id="KW-1133">Transmembrane helix</keyword>